<evidence type="ECO:0000313" key="2">
    <source>
        <dbReference type="Proteomes" id="UP000515158"/>
    </source>
</evidence>
<feature type="region of interest" description="Disordered" evidence="1">
    <location>
        <begin position="1"/>
        <end position="77"/>
    </location>
</feature>
<dbReference type="RefSeq" id="XP_034240012.1">
    <property type="nucleotide sequence ID" value="XM_034384121.1"/>
</dbReference>
<dbReference type="InParanoid" id="A0A6P8Z0C3"/>
<keyword evidence="2" id="KW-1185">Reference proteome</keyword>
<dbReference type="Proteomes" id="UP000515158">
    <property type="component" value="Unplaced"/>
</dbReference>
<reference evidence="3" key="1">
    <citation type="submission" date="2025-08" db="UniProtKB">
        <authorList>
            <consortium name="RefSeq"/>
        </authorList>
    </citation>
    <scope>IDENTIFICATION</scope>
    <source>
        <tissue evidence="3">Total insect</tissue>
    </source>
</reference>
<evidence type="ECO:0000256" key="1">
    <source>
        <dbReference type="SAM" id="MobiDB-lite"/>
    </source>
</evidence>
<sequence>MSSSAESSTHTPRKRRRLSEVSTPSNTSQEESGHEDDMLEFDLEGHVASLLPSSSEHEEGANVEEVSSDSEENCSQTEEELLLPFRDNAEVNLFVEDQLNEDFELLGNDDSDPVERIPDNLGEDSLINTSFIAYNESKVIDFEDEKSLQGSQLSNNDANEKFCDKSCNLSVNSDPFEQGAFDYSQSDLVLNSLPPLEDETKDTSLISEENIQKGLNSSAHDQTLLATDQLDTSVEDPSYSSTPLKEYPTSTATCSRVIPTNIEALFLSPSNLNMNASSSDNDNESSSDNNSDHEETHSDSEKQSSDSGSEAEEEQHDLSQYSESNNVLEIGELDESTENIRSADNALSKAILFSELQLYPSPLCHLSVLEGILDIMNLYLKNKLSKNGLQRLIETTCKFLPTNHNLPTSSYQILTFVQSLAPPVPAVKHFYCKSCFHYHGESNVGECAICKVSTNFGHFYIFDVAALLIFFFEHRNLADLMDNEARKRSNRDPKLLTDLKDGSVYQSLNKNRARYDVNLSLSADGLRVRKGGKSELWLAMISIVELPINLQRSFLTVVGVWYHSVKPDMRVFLKPFAESLQHLDLNGVEWTHPTTGEVHKSCVRLPVTILDAPARAMVQNIKAFNSKYGCNICEIKLQRSVHVPGRKAVRVYHYVPNPPLRTKE</sequence>
<gene>
    <name evidence="3" type="primary">LOC117644563</name>
</gene>
<dbReference type="OrthoDB" id="7699931at2759"/>
<dbReference type="KEGG" id="tpal:117644563"/>
<proteinExistence type="predicted"/>
<feature type="compositionally biased region" description="Low complexity" evidence="1">
    <location>
        <begin position="273"/>
        <end position="289"/>
    </location>
</feature>
<evidence type="ECO:0000313" key="3">
    <source>
        <dbReference type="RefSeq" id="XP_034240012.1"/>
    </source>
</evidence>
<dbReference type="AlphaFoldDB" id="A0A6P8Z0C3"/>
<feature type="compositionally biased region" description="Polar residues" evidence="1">
    <location>
        <begin position="1"/>
        <end position="10"/>
    </location>
</feature>
<name>A0A6P8Z0C3_THRPL</name>
<feature type="compositionally biased region" description="Acidic residues" evidence="1">
    <location>
        <begin position="66"/>
        <end position="77"/>
    </location>
</feature>
<accession>A0A6P8Z0C3</accession>
<feature type="region of interest" description="Disordered" evidence="1">
    <location>
        <begin position="273"/>
        <end position="326"/>
    </location>
</feature>
<feature type="compositionally biased region" description="Basic and acidic residues" evidence="1">
    <location>
        <begin position="290"/>
        <end position="304"/>
    </location>
</feature>
<protein>
    <submittedName>
        <fullName evidence="3">Uncharacterized protein LOC117644563</fullName>
    </submittedName>
</protein>
<organism evidence="3">
    <name type="scientific">Thrips palmi</name>
    <name type="common">Melon thrips</name>
    <dbReference type="NCBI Taxonomy" id="161013"/>
    <lineage>
        <taxon>Eukaryota</taxon>
        <taxon>Metazoa</taxon>
        <taxon>Ecdysozoa</taxon>
        <taxon>Arthropoda</taxon>
        <taxon>Hexapoda</taxon>
        <taxon>Insecta</taxon>
        <taxon>Pterygota</taxon>
        <taxon>Neoptera</taxon>
        <taxon>Paraneoptera</taxon>
        <taxon>Thysanoptera</taxon>
        <taxon>Terebrantia</taxon>
        <taxon>Thripoidea</taxon>
        <taxon>Thripidae</taxon>
        <taxon>Thrips</taxon>
    </lineage>
</organism>
<dbReference type="GeneID" id="117644563"/>
<feature type="compositionally biased region" description="Polar residues" evidence="1">
    <location>
        <begin position="20"/>
        <end position="30"/>
    </location>
</feature>